<evidence type="ECO:0000313" key="5">
    <source>
        <dbReference type="Proteomes" id="UP000002382"/>
    </source>
</evidence>
<dbReference type="AlphaFoldDB" id="C5CFN1"/>
<evidence type="ECO:0000259" key="3">
    <source>
        <dbReference type="Pfam" id="PF07687"/>
    </source>
</evidence>
<evidence type="ECO:0000256" key="2">
    <source>
        <dbReference type="ARBA" id="ARBA00022801"/>
    </source>
</evidence>
<dbReference type="Pfam" id="PF01546">
    <property type="entry name" value="Peptidase_M20"/>
    <property type="match status" value="1"/>
</dbReference>
<protein>
    <submittedName>
        <fullName evidence="4">Peptidase M20</fullName>
    </submittedName>
</protein>
<keyword evidence="5" id="KW-1185">Reference proteome</keyword>
<dbReference type="GO" id="GO:0046872">
    <property type="term" value="F:metal ion binding"/>
    <property type="evidence" value="ECO:0007669"/>
    <property type="project" value="UniProtKB-KW"/>
</dbReference>
<dbReference type="InterPro" id="IPR036264">
    <property type="entry name" value="Bact_exopeptidase_dim_dom"/>
</dbReference>
<dbReference type="HOGENOM" id="CLU_021802_7_0_0"/>
<keyword evidence="2" id="KW-0378">Hydrolase</keyword>
<accession>C5CFN1</accession>
<name>C5CFN1_KOSOT</name>
<dbReference type="Gene3D" id="3.30.70.360">
    <property type="match status" value="1"/>
</dbReference>
<proteinExistence type="predicted"/>
<evidence type="ECO:0000313" key="4">
    <source>
        <dbReference type="EMBL" id="ACR79449.1"/>
    </source>
</evidence>
<dbReference type="PANTHER" id="PTHR43808">
    <property type="entry name" value="ACETYLORNITHINE DEACETYLASE"/>
    <property type="match status" value="1"/>
</dbReference>
<dbReference type="InterPro" id="IPR050072">
    <property type="entry name" value="Peptidase_M20A"/>
</dbReference>
<dbReference type="InterPro" id="IPR002933">
    <property type="entry name" value="Peptidase_M20"/>
</dbReference>
<dbReference type="SUPFAM" id="SSF53187">
    <property type="entry name" value="Zn-dependent exopeptidases"/>
    <property type="match status" value="1"/>
</dbReference>
<evidence type="ECO:0000256" key="1">
    <source>
        <dbReference type="ARBA" id="ARBA00022723"/>
    </source>
</evidence>
<keyword evidence="1" id="KW-0479">Metal-binding</keyword>
<dbReference type="InterPro" id="IPR011650">
    <property type="entry name" value="Peptidase_M20_dimer"/>
</dbReference>
<dbReference type="Gene3D" id="3.40.630.10">
    <property type="entry name" value="Zn peptidases"/>
    <property type="match status" value="1"/>
</dbReference>
<dbReference type="STRING" id="521045.Kole_0735"/>
<feature type="domain" description="Peptidase M20 dimerisation" evidence="3">
    <location>
        <begin position="154"/>
        <end position="251"/>
    </location>
</feature>
<organism evidence="4 5">
    <name type="scientific">Kosmotoga olearia (strain ATCC BAA-1733 / DSM 21960 / TBF 19.5.1)</name>
    <dbReference type="NCBI Taxonomy" id="521045"/>
    <lineage>
        <taxon>Bacteria</taxon>
        <taxon>Thermotogati</taxon>
        <taxon>Thermotogota</taxon>
        <taxon>Thermotogae</taxon>
        <taxon>Kosmotogales</taxon>
        <taxon>Kosmotogaceae</taxon>
        <taxon>Kosmotoga</taxon>
    </lineage>
</organism>
<dbReference type="GO" id="GO:0016787">
    <property type="term" value="F:hydrolase activity"/>
    <property type="evidence" value="ECO:0007669"/>
    <property type="project" value="UniProtKB-KW"/>
</dbReference>
<dbReference type="PANTHER" id="PTHR43808:SF9">
    <property type="entry name" value="BLL0789 PROTEIN"/>
    <property type="match status" value="1"/>
</dbReference>
<dbReference type="Pfam" id="PF07687">
    <property type="entry name" value="M20_dimer"/>
    <property type="match status" value="1"/>
</dbReference>
<dbReference type="eggNOG" id="COG0624">
    <property type="taxonomic scope" value="Bacteria"/>
</dbReference>
<reference evidence="4 5" key="1">
    <citation type="submission" date="2009-06" db="EMBL/GenBank/DDBJ databases">
        <title>Complete sequence of Thermotogales bacterium TBF 19.5.1.</title>
        <authorList>
            <consortium name="US DOE Joint Genome Institute"/>
            <person name="Lucas S."/>
            <person name="Copeland A."/>
            <person name="Lapidus A."/>
            <person name="Glavina del Rio T."/>
            <person name="Tice H."/>
            <person name="Bruce D."/>
            <person name="Goodwin L."/>
            <person name="Pitluck S."/>
            <person name="Chertkov O."/>
            <person name="Brettin T."/>
            <person name="Detter J.C."/>
            <person name="Han C."/>
            <person name="Schmutz J."/>
            <person name="Larimer F."/>
            <person name="Land M."/>
            <person name="Hauser L."/>
            <person name="Kyrpides N."/>
            <person name="Ovchinnikova G."/>
            <person name="Noll K."/>
        </authorList>
    </citation>
    <scope>NUCLEOTIDE SEQUENCE [LARGE SCALE GENOMIC DNA]</scope>
    <source>
        <strain evidence="5">ATCC BAA-1733 / DSM 21960 / TBF 19.5.1</strain>
    </source>
</reference>
<dbReference type="Proteomes" id="UP000002382">
    <property type="component" value="Chromosome"/>
</dbReference>
<reference evidence="4 5" key="2">
    <citation type="journal article" date="2011" name="J. Bacteriol.">
        <title>Genome Sequence of Kosmotoga olearia Strain TBF 19.5.1, a Thermophilic Bacterium with a Wide Growth Temperature Range, Isolated from the Troll B Oil Platform in the North Sea.</title>
        <authorList>
            <person name="Swithers K.S."/>
            <person name="Dipippo J.L."/>
            <person name="Bruce D.C."/>
            <person name="Detter C."/>
            <person name="Tapia R."/>
            <person name="Han S."/>
            <person name="Goodwin L.A."/>
            <person name="Han J."/>
            <person name="Woyke T."/>
            <person name="Pitluck S."/>
            <person name="Pennacchio L."/>
            <person name="Nolan M."/>
            <person name="Mikhailova N."/>
            <person name="Land M.L."/>
            <person name="Nesbo C.L."/>
            <person name="Gogarten J.P."/>
            <person name="Noll K.M."/>
        </authorList>
    </citation>
    <scope>NUCLEOTIDE SEQUENCE [LARGE SCALE GENOMIC DNA]</scope>
    <source>
        <strain evidence="5">ATCC BAA-1733 / DSM 21960 / TBF 19.5.1</strain>
    </source>
</reference>
<dbReference type="SUPFAM" id="SSF55031">
    <property type="entry name" value="Bacterial exopeptidase dimerisation domain"/>
    <property type="match status" value="1"/>
</dbReference>
<gene>
    <name evidence="4" type="ordered locus">Kole_0735</name>
</gene>
<dbReference type="RefSeq" id="WP_015868115.1">
    <property type="nucleotide sequence ID" value="NC_012785.1"/>
</dbReference>
<dbReference type="EMBL" id="CP001634">
    <property type="protein sequence ID" value="ACR79449.1"/>
    <property type="molecule type" value="Genomic_DNA"/>
</dbReference>
<dbReference type="KEGG" id="kol:Kole_0735"/>
<dbReference type="OrthoDB" id="9783294at2"/>
<sequence>MDILEKLVNTATGPDVSTEEKLKRTAFLLDILVDFGFKVRSGNGCHVAVRGNPPYLTLIGHLDTVFPEGEEKKRPFSIVGDKAYGPGVADMKGGIAVMFQALKDIDRDNIAIILNVDEEIGSPESEIVFSEFAKKTSYCLSFEPAFPDGKLVASRKGVGALLIKTHGKKGHAARIQEGANAVVELSTKIHKIWELNRNFVDLTVNPTIIKGGIKSNVTPDYAECYCNVRYYAMNEVEKFEKEIARISKETVINGCTTEFEYKQYRKPMKECPELVEIVRKEGFKVTRSSGSGDAAFFNRAIDGLGLPGGNLHSEEEYAIISEFDKKVKLAKKLITSI</sequence>